<comment type="similarity">
    <text evidence="1">Belongs to the peptidase S45 family.</text>
</comment>
<protein>
    <submittedName>
        <fullName evidence="6">Penicillin acylase family protein</fullName>
    </submittedName>
</protein>
<keyword evidence="7" id="KW-1185">Reference proteome</keyword>
<dbReference type="InterPro" id="IPR029055">
    <property type="entry name" value="Ntn_hydrolases_N"/>
</dbReference>
<feature type="binding site" evidence="4">
    <location>
        <position position="355"/>
    </location>
    <ligand>
        <name>Ca(2+)</name>
        <dbReference type="ChEBI" id="CHEBI:29108"/>
    </ligand>
</feature>
<keyword evidence="5" id="KW-0732">Signal</keyword>
<evidence type="ECO:0000256" key="5">
    <source>
        <dbReference type="SAM" id="SignalP"/>
    </source>
</evidence>
<dbReference type="GO" id="GO:0016811">
    <property type="term" value="F:hydrolase activity, acting on carbon-nitrogen (but not peptide) bonds, in linear amides"/>
    <property type="evidence" value="ECO:0007669"/>
    <property type="project" value="InterPro"/>
</dbReference>
<dbReference type="PANTHER" id="PTHR34218">
    <property type="entry name" value="PEPTIDASE S45 PENICILLIN AMIDASE"/>
    <property type="match status" value="1"/>
</dbReference>
<evidence type="ECO:0000313" key="7">
    <source>
        <dbReference type="Proteomes" id="UP001139971"/>
    </source>
</evidence>
<feature type="active site" description="Nucleophile" evidence="3">
    <location>
        <position position="281"/>
    </location>
</feature>
<comment type="subunit">
    <text evidence="2">Heterodimer of an alpha subunit and a beta subunit processed from the same precursor.</text>
</comment>
<dbReference type="SUPFAM" id="SSF56235">
    <property type="entry name" value="N-terminal nucleophile aminohydrolases (Ntn hydrolases)"/>
    <property type="match status" value="1"/>
</dbReference>
<feature type="binding site" evidence="4">
    <location>
        <position position="358"/>
    </location>
    <ligand>
        <name>Ca(2+)</name>
        <dbReference type="ChEBI" id="CHEBI:29108"/>
    </ligand>
</feature>
<feature type="chain" id="PRO_5040971466" evidence="5">
    <location>
        <begin position="30"/>
        <end position="953"/>
    </location>
</feature>
<proteinExistence type="inferred from homology"/>
<evidence type="ECO:0000256" key="4">
    <source>
        <dbReference type="PIRSR" id="PIRSR001227-2"/>
    </source>
</evidence>
<gene>
    <name evidence="6" type="ORF">OD750_004815</name>
</gene>
<dbReference type="AlphaFoldDB" id="A0A9X4BJ73"/>
<accession>A0A9X4BJ73</accession>
<reference evidence="6" key="1">
    <citation type="submission" date="2023-02" db="EMBL/GenBank/DDBJ databases">
        <title>Tahibacter soli sp. nov. isolated from soil.</title>
        <authorList>
            <person name="Baek J.H."/>
            <person name="Lee J.K."/>
            <person name="Choi D.G."/>
            <person name="Jeon C.O."/>
        </authorList>
    </citation>
    <scope>NUCLEOTIDE SEQUENCE</scope>
    <source>
        <strain evidence="6">BL</strain>
    </source>
</reference>
<dbReference type="GO" id="GO:0046872">
    <property type="term" value="F:metal ion binding"/>
    <property type="evidence" value="ECO:0007669"/>
    <property type="project" value="UniProtKB-KW"/>
</dbReference>
<dbReference type="Gene3D" id="3.60.20.10">
    <property type="entry name" value="Glutamine Phosphoribosylpyrophosphate, subunit 1, domain 1"/>
    <property type="match status" value="3"/>
</dbReference>
<organism evidence="6 7">
    <name type="scientific">Tahibacter soli</name>
    <dbReference type="NCBI Taxonomy" id="2983605"/>
    <lineage>
        <taxon>Bacteria</taxon>
        <taxon>Pseudomonadati</taxon>
        <taxon>Pseudomonadota</taxon>
        <taxon>Gammaproteobacteria</taxon>
        <taxon>Lysobacterales</taxon>
        <taxon>Rhodanobacteraceae</taxon>
        <taxon>Tahibacter</taxon>
    </lineage>
</organism>
<feature type="signal peptide" evidence="5">
    <location>
        <begin position="1"/>
        <end position="29"/>
    </location>
</feature>
<comment type="caution">
    <text evidence="6">The sequence shown here is derived from an EMBL/GenBank/DDBJ whole genome shotgun (WGS) entry which is preliminary data.</text>
</comment>
<evidence type="ECO:0000256" key="1">
    <source>
        <dbReference type="ARBA" id="ARBA00006586"/>
    </source>
</evidence>
<name>A0A9X4BJ73_9GAMM</name>
<sequence>MQHACTPRGRSGRLALALGIALAGAAVQAAEPIKIPQLKGPASIAYDAEGIPLIKASNEYDLAFLQGVAHARDRFFEMDFNRRGASGTVAELVGQSALANDVQTRTLGLRRAAWATWQAANADTRGWLKAYADGVNWWLSTTPALPPEYAALEITKVEPWSPVDTLVIGKALAFQLSFDLDIQQTLEVGGYQQAGQAAGFDGSVLYFGDTHRFAPPDDRVTIANAAQNAAESPEIAKSGSGFGMPAIDAETLELARAYRDKIADHPLIAPHLKARENRAGSNEWVVAGSLTQSGKAILSNDPHLSLALPSVFVEQHIVSESPAINATGVTVPGAPGVIQGCNDRICWGTTTNPLDVTDVFKETLKLNTYGLPYAIVRSNGAEEPVDWVFQNFYVNKVGDGQADNLARDNSIGYTNGAVTVIVPRRNNGPIVQLSGNTGLSVAYTGWGATFELESFRRINRSQNRAEFEDALTYFDVGSQNFAYADVDGNIAYYTSAEAPVRTDLQTGNAPGGGIPPWLIRDGTGALKHDWLPVANRQPNQAVPFEVLPIAEMPHIVNPASGYVANANNDPIGTTLDNNPLNQVRPGGGLYYLNFNYSAYRMGRIDRVLDDYRSRGQKVTPADMQKLQANNQLMDAELVAPHLVHALERGTAGGAWAPLAALANDAAVEQAVKRIEEWNYATPTGIAQGYDPGDNPASLPQPTQADIDASVAASLFAVWRGQAIKNTVDATLTKVGLGSALPGGDDAYASLKFLLDNFQLLRGKGLSGVNFFAVPASVGTPPTPEDARDFLLLKSMQDGLARFASDDFAPAFGKSTNQEDYRWGKLHRITFRHPLGGPFNLPGANPYGFADLGPGLPGVARSGGFDAVDASSHNARASGLNDFTFGSGPARRFVGEMQTKIAASEIIPGGQSAVLGSPLYASQLGRWLTNNYHPLIVNQADATAASPNVTNYVP</sequence>
<evidence type="ECO:0000313" key="6">
    <source>
        <dbReference type="EMBL" id="MDC8011864.1"/>
    </source>
</evidence>
<keyword evidence="4" id="KW-0106">Calcium</keyword>
<dbReference type="Proteomes" id="UP001139971">
    <property type="component" value="Unassembled WGS sequence"/>
</dbReference>
<comment type="cofactor">
    <cofactor evidence="4">
        <name>Ca(2+)</name>
        <dbReference type="ChEBI" id="CHEBI:29108"/>
    </cofactor>
    <text evidence="4">Binds 1 Ca(2+) ion per dimer.</text>
</comment>
<dbReference type="PANTHER" id="PTHR34218:SF4">
    <property type="entry name" value="ACYL-HOMOSERINE LACTONE ACYLASE QUIP"/>
    <property type="match status" value="1"/>
</dbReference>
<evidence type="ECO:0000256" key="2">
    <source>
        <dbReference type="ARBA" id="ARBA00038735"/>
    </source>
</evidence>
<dbReference type="InterPro" id="IPR023343">
    <property type="entry name" value="Penicillin_amidase_dom1"/>
</dbReference>
<evidence type="ECO:0000256" key="3">
    <source>
        <dbReference type="PIRSR" id="PIRSR001227-1"/>
    </source>
</evidence>
<dbReference type="InterPro" id="IPR002692">
    <property type="entry name" value="S45"/>
</dbReference>
<dbReference type="PIRSF" id="PIRSF001227">
    <property type="entry name" value="Pen_acylase"/>
    <property type="match status" value="1"/>
</dbReference>
<dbReference type="Gene3D" id="1.10.439.10">
    <property type="entry name" value="Penicillin Amidohydrolase, domain 1"/>
    <property type="match status" value="1"/>
</dbReference>
<dbReference type="EMBL" id="JAOVZO020000003">
    <property type="protein sequence ID" value="MDC8011864.1"/>
    <property type="molecule type" value="Genomic_DNA"/>
</dbReference>
<dbReference type="RefSeq" id="WP_263543133.1">
    <property type="nucleotide sequence ID" value="NZ_JAOVZO020000003.1"/>
</dbReference>
<keyword evidence="4" id="KW-0479">Metal-binding</keyword>
<dbReference type="GO" id="GO:0017000">
    <property type="term" value="P:antibiotic biosynthetic process"/>
    <property type="evidence" value="ECO:0007669"/>
    <property type="project" value="InterPro"/>
</dbReference>
<dbReference type="InterPro" id="IPR014395">
    <property type="entry name" value="Pen/GL7ACA/AHL_acylase"/>
</dbReference>
<dbReference type="Pfam" id="PF01804">
    <property type="entry name" value="Penicil_amidase"/>
    <property type="match status" value="1"/>
</dbReference>